<dbReference type="AlphaFoldDB" id="A0A085WGS8"/>
<proteinExistence type="predicted"/>
<sequence>MRIVLLLALLWVLPVSAAEPPKPVVLKAARLFDAKSGKLVTPGVVVVTGGQITAAGSNVSAPAGAEVIELGDATLLPGFIDAHTHITGQPGDDWRQDVIDRMQRTIPERTLEALPFARATLMAGFTTIRNLGGEDFIDIGLRNGIRRGRAVGPRIIAATSGLGSTGGHCDGGNSYRKGLLAQESGQGVADGPDAFRARVREHLKYGADVIKVCATGGVLSRNDDVDSPQLTQAELDAIVDEAHARKRKVAAHAHGAEGAKRAIRAGVDSIEHGSFLDDEALDLMKRKGTFFVPTRSALKGVKERYEKGLLSPEQIPKYKAADAAARQAVSKAISRGVRIAFGTDAGVFAHGRNAEEFALLVEAGLSPADALRAATIIDAELLGLTNQLGTLEPGKLADVVAVPGDPLQDIRRTEQVFFVMKEGVIYRNDRAAPSVVAR</sequence>
<dbReference type="OrthoDB" id="9782972at2"/>
<dbReference type="SUPFAM" id="SSF51338">
    <property type="entry name" value="Composite domain of metallo-dependent hydrolases"/>
    <property type="match status" value="1"/>
</dbReference>
<feature type="chain" id="PRO_5001799581" evidence="1">
    <location>
        <begin position="18"/>
        <end position="438"/>
    </location>
</feature>
<keyword evidence="1" id="KW-0732">Signal</keyword>
<protein>
    <submittedName>
        <fullName evidence="3">Xaa-Pro dipeptidase family enzyme</fullName>
    </submittedName>
</protein>
<dbReference type="CDD" id="cd01299">
    <property type="entry name" value="Met_dep_hydrolase_A"/>
    <property type="match status" value="1"/>
</dbReference>
<gene>
    <name evidence="3" type="ORF">DB31_9105</name>
</gene>
<evidence type="ECO:0000259" key="2">
    <source>
        <dbReference type="Pfam" id="PF01979"/>
    </source>
</evidence>
<comment type="caution">
    <text evidence="3">The sequence shown here is derived from an EMBL/GenBank/DDBJ whole genome shotgun (WGS) entry which is preliminary data.</text>
</comment>
<dbReference type="PANTHER" id="PTHR43135:SF3">
    <property type="entry name" value="ALPHA-D-RIBOSE 1-METHYLPHOSPHONATE 5-TRIPHOSPHATE DIPHOSPHATASE"/>
    <property type="match status" value="1"/>
</dbReference>
<dbReference type="Pfam" id="PF01979">
    <property type="entry name" value="Amidohydro_1"/>
    <property type="match status" value="1"/>
</dbReference>
<organism evidence="3 4">
    <name type="scientific">Hyalangium minutum</name>
    <dbReference type="NCBI Taxonomy" id="394096"/>
    <lineage>
        <taxon>Bacteria</taxon>
        <taxon>Pseudomonadati</taxon>
        <taxon>Myxococcota</taxon>
        <taxon>Myxococcia</taxon>
        <taxon>Myxococcales</taxon>
        <taxon>Cystobacterineae</taxon>
        <taxon>Archangiaceae</taxon>
        <taxon>Hyalangium</taxon>
    </lineage>
</organism>
<dbReference type="InterPro" id="IPR051781">
    <property type="entry name" value="Metallo-dep_Hydrolase"/>
</dbReference>
<dbReference type="PANTHER" id="PTHR43135">
    <property type="entry name" value="ALPHA-D-RIBOSE 1-METHYLPHOSPHONATE 5-TRIPHOSPHATE DIPHOSPHATASE"/>
    <property type="match status" value="1"/>
</dbReference>
<dbReference type="GO" id="GO:0016810">
    <property type="term" value="F:hydrolase activity, acting on carbon-nitrogen (but not peptide) bonds"/>
    <property type="evidence" value="ECO:0007669"/>
    <property type="project" value="InterPro"/>
</dbReference>
<dbReference type="InterPro" id="IPR057744">
    <property type="entry name" value="OTAase-like"/>
</dbReference>
<name>A0A085WGS8_9BACT</name>
<dbReference type="SUPFAM" id="SSF51556">
    <property type="entry name" value="Metallo-dependent hydrolases"/>
    <property type="match status" value="1"/>
</dbReference>
<dbReference type="InterPro" id="IPR032466">
    <property type="entry name" value="Metal_Hydrolase"/>
</dbReference>
<feature type="domain" description="Amidohydrolase-related" evidence="2">
    <location>
        <begin position="74"/>
        <end position="424"/>
    </location>
</feature>
<accession>A0A085WGS8</accession>
<evidence type="ECO:0000313" key="3">
    <source>
        <dbReference type="EMBL" id="KFE66891.1"/>
    </source>
</evidence>
<dbReference type="STRING" id="394096.DB31_9105"/>
<dbReference type="EMBL" id="JMCB01000009">
    <property type="protein sequence ID" value="KFE66891.1"/>
    <property type="molecule type" value="Genomic_DNA"/>
</dbReference>
<dbReference type="Gene3D" id="3.20.20.140">
    <property type="entry name" value="Metal-dependent hydrolases"/>
    <property type="match status" value="1"/>
</dbReference>
<dbReference type="InterPro" id="IPR006680">
    <property type="entry name" value="Amidohydro-rel"/>
</dbReference>
<keyword evidence="4" id="KW-1185">Reference proteome</keyword>
<reference evidence="3 4" key="1">
    <citation type="submission" date="2014-04" db="EMBL/GenBank/DDBJ databases">
        <title>Genome assembly of Hyalangium minutum DSM 14724.</title>
        <authorList>
            <person name="Sharma G."/>
            <person name="Subramanian S."/>
        </authorList>
    </citation>
    <scope>NUCLEOTIDE SEQUENCE [LARGE SCALE GENOMIC DNA]</scope>
    <source>
        <strain evidence="3 4">DSM 14724</strain>
    </source>
</reference>
<dbReference type="Proteomes" id="UP000028725">
    <property type="component" value="Unassembled WGS sequence"/>
</dbReference>
<evidence type="ECO:0000313" key="4">
    <source>
        <dbReference type="Proteomes" id="UP000028725"/>
    </source>
</evidence>
<evidence type="ECO:0000256" key="1">
    <source>
        <dbReference type="SAM" id="SignalP"/>
    </source>
</evidence>
<feature type="signal peptide" evidence="1">
    <location>
        <begin position="1"/>
        <end position="17"/>
    </location>
</feature>
<dbReference type="InterPro" id="IPR011059">
    <property type="entry name" value="Metal-dep_hydrolase_composite"/>
</dbReference>
<dbReference type="RefSeq" id="WP_044192087.1">
    <property type="nucleotide sequence ID" value="NZ_JMCB01000009.1"/>
</dbReference>
<dbReference type="Gene3D" id="2.30.40.10">
    <property type="entry name" value="Urease, subunit C, domain 1"/>
    <property type="match status" value="1"/>
</dbReference>